<dbReference type="EMBL" id="JARQWQ010000026">
    <property type="protein sequence ID" value="KAK2563312.1"/>
    <property type="molecule type" value="Genomic_DNA"/>
</dbReference>
<dbReference type="SMART" id="SM00612">
    <property type="entry name" value="Kelch"/>
    <property type="match status" value="6"/>
</dbReference>
<dbReference type="Gene3D" id="2.120.10.80">
    <property type="entry name" value="Kelch-type beta propeller"/>
    <property type="match status" value="2"/>
</dbReference>
<feature type="domain" description="BTB" evidence="3">
    <location>
        <begin position="34"/>
        <end position="101"/>
    </location>
</feature>
<evidence type="ECO:0000256" key="2">
    <source>
        <dbReference type="ARBA" id="ARBA00022737"/>
    </source>
</evidence>
<dbReference type="InterPro" id="IPR015915">
    <property type="entry name" value="Kelch-typ_b-propeller"/>
</dbReference>
<dbReference type="PANTHER" id="PTHR24412:SF480">
    <property type="entry name" value="KELCH-LIKE PROTEIN 8"/>
    <property type="match status" value="1"/>
</dbReference>
<keyword evidence="1" id="KW-0880">Kelch repeat</keyword>
<proteinExistence type="predicted"/>
<organism evidence="4 5">
    <name type="scientific">Acropora cervicornis</name>
    <name type="common">Staghorn coral</name>
    <dbReference type="NCBI Taxonomy" id="6130"/>
    <lineage>
        <taxon>Eukaryota</taxon>
        <taxon>Metazoa</taxon>
        <taxon>Cnidaria</taxon>
        <taxon>Anthozoa</taxon>
        <taxon>Hexacorallia</taxon>
        <taxon>Scleractinia</taxon>
        <taxon>Astrocoeniina</taxon>
        <taxon>Acroporidae</taxon>
        <taxon>Acropora</taxon>
    </lineage>
</organism>
<dbReference type="SUPFAM" id="SSF54695">
    <property type="entry name" value="POZ domain"/>
    <property type="match status" value="1"/>
</dbReference>
<comment type="caution">
    <text evidence="4">The sequence shown here is derived from an EMBL/GenBank/DDBJ whole genome shotgun (WGS) entry which is preliminary data.</text>
</comment>
<dbReference type="SUPFAM" id="SSF117281">
    <property type="entry name" value="Kelch motif"/>
    <property type="match status" value="1"/>
</dbReference>
<evidence type="ECO:0000313" key="5">
    <source>
        <dbReference type="Proteomes" id="UP001249851"/>
    </source>
</evidence>
<dbReference type="Proteomes" id="UP001249851">
    <property type="component" value="Unassembled WGS sequence"/>
</dbReference>
<dbReference type="PIRSF" id="PIRSF037037">
    <property type="entry name" value="Kelch-like_protein_gigaxonin"/>
    <property type="match status" value="1"/>
</dbReference>
<dbReference type="Pfam" id="PF07707">
    <property type="entry name" value="BACK"/>
    <property type="match status" value="1"/>
</dbReference>
<accession>A0AAD9V6Y4</accession>
<dbReference type="Gene3D" id="1.25.40.420">
    <property type="match status" value="1"/>
</dbReference>
<dbReference type="PROSITE" id="PS50097">
    <property type="entry name" value="BTB"/>
    <property type="match status" value="1"/>
</dbReference>
<gene>
    <name evidence="4" type="ORF">P5673_013685</name>
</gene>
<dbReference type="PRINTS" id="PR00501">
    <property type="entry name" value="KELCHREPEAT"/>
</dbReference>
<dbReference type="InterPro" id="IPR000210">
    <property type="entry name" value="BTB/POZ_dom"/>
</dbReference>
<reference evidence="4" key="1">
    <citation type="journal article" date="2023" name="G3 (Bethesda)">
        <title>Whole genome assembly and annotation of the endangered Caribbean coral Acropora cervicornis.</title>
        <authorList>
            <person name="Selwyn J.D."/>
            <person name="Vollmer S.V."/>
        </authorList>
    </citation>
    <scope>NUCLEOTIDE SEQUENCE</scope>
    <source>
        <strain evidence="4">K2</strain>
    </source>
</reference>
<name>A0AAD9V6Y4_ACRCE</name>
<keyword evidence="5" id="KW-1185">Reference proteome</keyword>
<dbReference type="InterPro" id="IPR017096">
    <property type="entry name" value="BTB-kelch_protein"/>
</dbReference>
<dbReference type="SMART" id="SM00225">
    <property type="entry name" value="BTB"/>
    <property type="match status" value="1"/>
</dbReference>
<dbReference type="SMART" id="SM00875">
    <property type="entry name" value="BACK"/>
    <property type="match status" value="1"/>
</dbReference>
<dbReference type="Pfam" id="PF01344">
    <property type="entry name" value="Kelch_1"/>
    <property type="match status" value="2"/>
</dbReference>
<sequence length="584" mass="65017">MGDIIVDTYHYEASNLPLEAFGVLFQFFREQKLCDVVIQAGERKLKCHRVVLSSCSPYFRGMFTNEMMECTQDTVVIQGLSEDAVIQLINFIYTRKITINIDNIEALLTAAAVFQLDSVVHACCEFMKRHLHPSNCLEMRAYAELHGCLDFIEAADTYARGCFLTLVNTEALLKTSFKHFRSIISGDDLFVKREEQVFEALMAWVRYDLKTREKNLGELFSHVRLPLIGVENLIQRVEQDATVRANLTCRDLIDEAKNMMLCPSLMKVNIRTQPRKSASGTLFSIGGRGKSGNPLQSIECYDWFRNCWFRGADVSTPRRHVAVASVAGKVYAVGGHDGSYHLNSVECFDPEINQWNTVSPMDISRRGMSAGVLEGQIYVAGGLDEMTCFDTVERYDPESDVWNTVAPMQLPRGGVGVAGLGGYLYAVGGNDGRASLQSVERYNPHTDKWIEVASMNRKRAGVGVAVAGEYLFAIGGFDDSSPLDSVERYDPRTNEWTYVANMTTCRGGVGTGAMGGHLWAVGGHNGEQYLNSAELYNPLTDTWKEVSHMREFRAGCGVVGSPSEVEDLRNAFSDQSTQSIKEEI</sequence>
<dbReference type="Pfam" id="PF24681">
    <property type="entry name" value="Kelch_KLHDC2_KLHL20_DRC7"/>
    <property type="match status" value="1"/>
</dbReference>
<evidence type="ECO:0000313" key="4">
    <source>
        <dbReference type="EMBL" id="KAK2563312.1"/>
    </source>
</evidence>
<keyword evidence="2" id="KW-0677">Repeat</keyword>
<dbReference type="Gene3D" id="3.30.710.10">
    <property type="entry name" value="Potassium Channel Kv1.1, Chain A"/>
    <property type="match status" value="1"/>
</dbReference>
<dbReference type="FunFam" id="1.25.40.420:FF:000001">
    <property type="entry name" value="Kelch-like family member 12"/>
    <property type="match status" value="1"/>
</dbReference>
<dbReference type="InterPro" id="IPR011333">
    <property type="entry name" value="SKP1/BTB/POZ_sf"/>
</dbReference>
<evidence type="ECO:0000259" key="3">
    <source>
        <dbReference type="PROSITE" id="PS50097"/>
    </source>
</evidence>
<dbReference type="PANTHER" id="PTHR24412">
    <property type="entry name" value="KELCH PROTEIN"/>
    <property type="match status" value="1"/>
</dbReference>
<dbReference type="Pfam" id="PF00651">
    <property type="entry name" value="BTB"/>
    <property type="match status" value="1"/>
</dbReference>
<dbReference type="AlphaFoldDB" id="A0AAD9V6Y4"/>
<dbReference type="InterPro" id="IPR011705">
    <property type="entry name" value="BACK"/>
</dbReference>
<dbReference type="InterPro" id="IPR006652">
    <property type="entry name" value="Kelch_1"/>
</dbReference>
<evidence type="ECO:0000256" key="1">
    <source>
        <dbReference type="ARBA" id="ARBA00022441"/>
    </source>
</evidence>
<reference evidence="4" key="2">
    <citation type="journal article" date="2023" name="Science">
        <title>Genomic signatures of disease resistance in endangered staghorn corals.</title>
        <authorList>
            <person name="Vollmer S.V."/>
            <person name="Selwyn J.D."/>
            <person name="Despard B.A."/>
            <person name="Roesel C.L."/>
        </authorList>
    </citation>
    <scope>NUCLEOTIDE SEQUENCE</scope>
    <source>
        <strain evidence="4">K2</strain>
    </source>
</reference>
<protein>
    <submittedName>
        <fullName evidence="4">Kelch-like protein 8</fullName>
    </submittedName>
</protein>